<evidence type="ECO:0000256" key="5">
    <source>
        <dbReference type="PROSITE-ProRule" id="PRU00205"/>
    </source>
</evidence>
<evidence type="ECO:0000256" key="7">
    <source>
        <dbReference type="SAM" id="Phobius"/>
    </source>
</evidence>
<evidence type="ECO:0000259" key="8">
    <source>
        <dbReference type="PROSITE" id="PS50922"/>
    </source>
</evidence>
<accession>A0A9P6U138</accession>
<keyword evidence="10" id="KW-1185">Reference proteome</keyword>
<feature type="domain" description="TLC" evidence="8">
    <location>
        <begin position="138"/>
        <end position="344"/>
    </location>
</feature>
<gene>
    <name evidence="9" type="ORF">BG011_005571</name>
</gene>
<feature type="transmembrane region" description="Helical" evidence="7">
    <location>
        <begin position="231"/>
        <end position="251"/>
    </location>
</feature>
<dbReference type="GO" id="GO:0016020">
    <property type="term" value="C:membrane"/>
    <property type="evidence" value="ECO:0007669"/>
    <property type="project" value="UniProtKB-SubCell"/>
</dbReference>
<proteinExistence type="predicted"/>
<evidence type="ECO:0000313" key="9">
    <source>
        <dbReference type="EMBL" id="KAG0254678.1"/>
    </source>
</evidence>
<keyword evidence="2 5" id="KW-0812">Transmembrane</keyword>
<feature type="transmembrane region" description="Helical" evidence="7">
    <location>
        <begin position="111"/>
        <end position="130"/>
    </location>
</feature>
<evidence type="ECO:0000256" key="3">
    <source>
        <dbReference type="ARBA" id="ARBA00022989"/>
    </source>
</evidence>
<keyword evidence="4 5" id="KW-0472">Membrane</keyword>
<feature type="region of interest" description="Disordered" evidence="6">
    <location>
        <begin position="438"/>
        <end position="458"/>
    </location>
</feature>
<name>A0A9P6U138_9FUNG</name>
<comment type="caution">
    <text evidence="9">The sequence shown here is derived from an EMBL/GenBank/DDBJ whole genome shotgun (WGS) entry which is preliminary data.</text>
</comment>
<feature type="transmembrane region" description="Helical" evidence="7">
    <location>
        <begin position="316"/>
        <end position="336"/>
    </location>
</feature>
<dbReference type="OrthoDB" id="341353at2759"/>
<keyword evidence="3 7" id="KW-1133">Transmembrane helix</keyword>
<dbReference type="InterPro" id="IPR006634">
    <property type="entry name" value="TLC-dom"/>
</dbReference>
<reference evidence="9" key="1">
    <citation type="journal article" date="2020" name="Fungal Divers.">
        <title>Resolving the Mortierellaceae phylogeny through synthesis of multi-gene phylogenetics and phylogenomics.</title>
        <authorList>
            <person name="Vandepol N."/>
            <person name="Liber J."/>
            <person name="Desiro A."/>
            <person name="Na H."/>
            <person name="Kennedy M."/>
            <person name="Barry K."/>
            <person name="Grigoriev I.V."/>
            <person name="Miller A.N."/>
            <person name="O'Donnell K."/>
            <person name="Stajich J.E."/>
            <person name="Bonito G."/>
        </authorList>
    </citation>
    <scope>NUCLEOTIDE SEQUENCE</scope>
    <source>
        <strain evidence="9">KOD948</strain>
    </source>
</reference>
<evidence type="ECO:0000256" key="2">
    <source>
        <dbReference type="ARBA" id="ARBA00022692"/>
    </source>
</evidence>
<evidence type="ECO:0000256" key="1">
    <source>
        <dbReference type="ARBA" id="ARBA00004141"/>
    </source>
</evidence>
<evidence type="ECO:0000256" key="4">
    <source>
        <dbReference type="ARBA" id="ARBA00023136"/>
    </source>
</evidence>
<protein>
    <recommendedName>
        <fullName evidence="8">TLC domain-containing protein</fullName>
    </recommendedName>
</protein>
<evidence type="ECO:0000313" key="10">
    <source>
        <dbReference type="Proteomes" id="UP000726737"/>
    </source>
</evidence>
<feature type="transmembrane region" description="Helical" evidence="7">
    <location>
        <begin position="283"/>
        <end position="304"/>
    </location>
</feature>
<feature type="transmembrane region" description="Helical" evidence="7">
    <location>
        <begin position="204"/>
        <end position="224"/>
    </location>
</feature>
<dbReference type="Proteomes" id="UP000726737">
    <property type="component" value="Unassembled WGS sequence"/>
</dbReference>
<feature type="transmembrane region" description="Helical" evidence="7">
    <location>
        <begin position="150"/>
        <end position="167"/>
    </location>
</feature>
<sequence length="639" mass="70497">MINTHEYFKAISQTTSDQLQSCLLSNTNVSSNPQYCPIPDWTIAFRTMTPITDAMCSTIVMISSYAVSEFSSSAFDTLPSAAPGSSFLGHILERQEPLLVCNFDINPHTSGFPMVFLTNAVCQVLGFFLVRQILPRITRSHRKDQRALSWVLTLFSSIVLFMGAFTLSSDIEWKLFAADMATTTTIVGQTASFVPLQNFLNESILATMYSAYFVSYLICDLVLGMIYYREFLGLLSGWFHHLVYIAAVSNASLQKNVSMLFAIGTPIEASTIVLATGHTFPELCLDTLFAITFILSRIVYPLVLLPELYMNVESRLYWKVAAMTLVVHLYWFIRFVQQQVRYYRARQVQKLPNVEVIEQEKSTASTPETGSSVVNEEPCPLDSVVNSIKTTLSPTEMIASSLKNDMSEMDQAVFNGIQVNGSRHRMCRAVRRSACPSFDTSCDSQLGHERSESDANGSKTMEQLLAECELDDVSSYMLPLQGLKGNNSRTFSPIALSRLMSSQDSNGVAAGAVRLSRASSMRDSRRRTALDAVRFEEPAPSMAPIASRSPSMSQIQIQTQTQAQIQVQFPKTNKAMQSAAMAEGGATVVMRRRPSSRAALMTTAALKSSLRSKADSSGTNGCDYDLGTIRVARGVSVNA</sequence>
<organism evidence="9 10">
    <name type="scientific">Mortierella polycephala</name>
    <dbReference type="NCBI Taxonomy" id="41804"/>
    <lineage>
        <taxon>Eukaryota</taxon>
        <taxon>Fungi</taxon>
        <taxon>Fungi incertae sedis</taxon>
        <taxon>Mucoromycota</taxon>
        <taxon>Mortierellomycotina</taxon>
        <taxon>Mortierellomycetes</taxon>
        <taxon>Mortierellales</taxon>
        <taxon>Mortierellaceae</taxon>
        <taxon>Mortierella</taxon>
    </lineage>
</organism>
<dbReference type="PROSITE" id="PS50922">
    <property type="entry name" value="TLC"/>
    <property type="match status" value="1"/>
</dbReference>
<comment type="subcellular location">
    <subcellularLocation>
        <location evidence="1">Membrane</location>
        <topology evidence="1">Multi-pass membrane protein</topology>
    </subcellularLocation>
</comment>
<dbReference type="AlphaFoldDB" id="A0A9P6U138"/>
<evidence type="ECO:0000256" key="6">
    <source>
        <dbReference type="SAM" id="MobiDB-lite"/>
    </source>
</evidence>
<dbReference type="EMBL" id="JAAAJA010000389">
    <property type="protein sequence ID" value="KAG0254678.1"/>
    <property type="molecule type" value="Genomic_DNA"/>
</dbReference>